<dbReference type="Gene3D" id="3.40.50.150">
    <property type="entry name" value="Vaccinia Virus protein VP39"/>
    <property type="match status" value="1"/>
</dbReference>
<dbReference type="GO" id="GO:0006355">
    <property type="term" value="P:regulation of DNA-templated transcription"/>
    <property type="evidence" value="ECO:0007669"/>
    <property type="project" value="TreeGrafter"/>
</dbReference>
<reference evidence="11" key="1">
    <citation type="submission" date="2017-10" db="EMBL/GenBank/DDBJ databases">
        <title>Transcriptome Assembly of Sugarcane Aphid Adults.</title>
        <authorList>
            <person name="Scully E.D."/>
            <person name="Palmer N.A."/>
            <person name="Geib S.M."/>
            <person name="Sarath G."/>
            <person name="Sattler S.E."/>
        </authorList>
    </citation>
    <scope>NUCLEOTIDE SEQUENCE</scope>
    <source>
        <tissue evidence="11">Whole body</tissue>
    </source>
</reference>
<feature type="binding site" evidence="6">
    <location>
        <begin position="378"/>
        <end position="379"/>
    </location>
    <ligand>
        <name>S-adenosyl-L-methionine</name>
        <dbReference type="ChEBI" id="CHEBI:59789"/>
    </ligand>
</feature>
<dbReference type="AlphaFoldDB" id="A0A2H8TKW1"/>
<dbReference type="InterPro" id="IPR007857">
    <property type="entry name" value="Arg_MeTrfase_PRMT5"/>
</dbReference>
<evidence type="ECO:0000256" key="1">
    <source>
        <dbReference type="ARBA" id="ARBA00022603"/>
    </source>
</evidence>
<evidence type="ECO:0000256" key="5">
    <source>
        <dbReference type="PIRSR" id="PIRSR015894-1"/>
    </source>
</evidence>
<dbReference type="InterPro" id="IPR035075">
    <property type="entry name" value="PRMT5"/>
</dbReference>
<evidence type="ECO:0000256" key="2">
    <source>
        <dbReference type="ARBA" id="ARBA00022679"/>
    </source>
</evidence>
<dbReference type="CDD" id="cd02440">
    <property type="entry name" value="AdoMet_MTases"/>
    <property type="match status" value="1"/>
</dbReference>
<dbReference type="GO" id="GO:0005634">
    <property type="term" value="C:nucleus"/>
    <property type="evidence" value="ECO:0007669"/>
    <property type="project" value="TreeGrafter"/>
</dbReference>
<dbReference type="InterPro" id="IPR035248">
    <property type="entry name" value="PRMT5_C"/>
</dbReference>
<organism evidence="11">
    <name type="scientific">Melanaphis sacchari</name>
    <dbReference type="NCBI Taxonomy" id="742174"/>
    <lineage>
        <taxon>Eukaryota</taxon>
        <taxon>Metazoa</taxon>
        <taxon>Ecdysozoa</taxon>
        <taxon>Arthropoda</taxon>
        <taxon>Hexapoda</taxon>
        <taxon>Insecta</taxon>
        <taxon>Pterygota</taxon>
        <taxon>Neoptera</taxon>
        <taxon>Paraneoptera</taxon>
        <taxon>Hemiptera</taxon>
        <taxon>Sternorrhyncha</taxon>
        <taxon>Aphidomorpha</taxon>
        <taxon>Aphidoidea</taxon>
        <taxon>Aphididae</taxon>
        <taxon>Aphidini</taxon>
        <taxon>Melanaphis</taxon>
    </lineage>
</organism>
<dbReference type="PIRSF" id="PIRSF015894">
    <property type="entry name" value="Skb1_MeTrfase"/>
    <property type="match status" value="1"/>
</dbReference>
<feature type="domain" description="PRMT5 oligomerisation" evidence="10">
    <location>
        <begin position="426"/>
        <end position="592"/>
    </location>
</feature>
<dbReference type="Pfam" id="PF17285">
    <property type="entry name" value="PRMT5_TIM"/>
    <property type="match status" value="1"/>
</dbReference>
<sequence>MSIKDVRFGFNFLTDTNIKACMDSVRDLELTFACLPLTSLKLKSSSKVLDPSNTVMNPEFCRKWCHCVVAKISQPNVDSEIESTRSENQKSFAQDISWATFLNVYSIMFELPLHGDVVNLVRLLDNQIDIYINSAVLIQFWALVPIVDVKIDPWKKWTKFISSIRNVNRIKVALEIGTELPSNEELDRWLGEPVAALIIQSKTFLINKKGYPVLPKSHQEFIKKMFNIGCQIVISGQLGVKQQFNYLAHLYQNTTSLTPYSSDYISGFEDYLQTPLQPLKHNLQSYVYETFEQDPIKYYEYQRAISKALIDKYEDRVIVVYVVGAGRGPLVDATFEAAKESNIKVKISAIEKNENALPSLYLKNKEKWENRVTIINEDMRLWNPSEKCDILVSELLGSFGDNELSPECLDGAQSYLKEDGISIPSSYTSYLGPIQSRKLHAEISSIRNNKDNCNFQKPYVVQLNNVYSIAPAKALFTFVHPKKNLEESNDRNGFLKFNISQDCVLHGFAGYFETVLYKDVCLSIVPESFSEGMFSWFPAFFPLVKPIFLNKGEELQINFWRSSNKYQVWYEWCMTKPYQSIIHNIKGEMYFMSL</sequence>
<comment type="similarity">
    <text evidence="4">Belongs to the class I-like SAM-binding methyltransferase superfamily.</text>
</comment>
<keyword evidence="2 4" id="KW-0808">Transferase</keyword>
<dbReference type="GO" id="GO:0016274">
    <property type="term" value="F:protein-arginine N-methyltransferase activity"/>
    <property type="evidence" value="ECO:0007669"/>
    <property type="project" value="InterPro"/>
</dbReference>
<evidence type="ECO:0000259" key="9">
    <source>
        <dbReference type="Pfam" id="PF17285"/>
    </source>
</evidence>
<evidence type="ECO:0000256" key="4">
    <source>
        <dbReference type="PIRNR" id="PIRNR015894"/>
    </source>
</evidence>
<evidence type="ECO:0000259" key="10">
    <source>
        <dbReference type="Pfam" id="PF17286"/>
    </source>
</evidence>
<feature type="binding site" evidence="6">
    <location>
        <position position="351"/>
    </location>
    <ligand>
        <name>S-adenosyl-L-methionine</name>
        <dbReference type="ChEBI" id="CHEBI:59789"/>
    </ligand>
</feature>
<dbReference type="PROSITE" id="PS51678">
    <property type="entry name" value="SAM_MT_PRMT"/>
    <property type="match status" value="1"/>
</dbReference>
<dbReference type="EMBL" id="GFXV01002855">
    <property type="protein sequence ID" value="MBW14660.1"/>
    <property type="molecule type" value="Transcribed_RNA"/>
</dbReference>
<feature type="active site" description="Proton donor/acceptor" evidence="5">
    <location>
        <position position="403"/>
    </location>
</feature>
<feature type="domain" description="PRMT5 arginine-N-methyltransferase" evidence="8">
    <location>
        <begin position="265"/>
        <end position="423"/>
    </location>
</feature>
<feature type="binding site" evidence="6">
    <location>
        <position position="288"/>
    </location>
    <ligand>
        <name>S-adenosyl-L-methionine</name>
        <dbReference type="ChEBI" id="CHEBI:59789"/>
    </ligand>
</feature>
<proteinExistence type="inferred from homology"/>
<name>A0A2H8TKW1_9HEMI</name>
<protein>
    <recommendedName>
        <fullName evidence="4">Protein arginine N-methyltransferase</fullName>
    </recommendedName>
</protein>
<accession>A0A2H8TKW1</accession>
<dbReference type="OrthoDB" id="1368803at2759"/>
<feature type="site" description="Critical for specifying symmetric addition of methyl groups" evidence="7">
    <location>
        <position position="291"/>
    </location>
</feature>
<dbReference type="FunFam" id="2.70.160.11:FF:000003">
    <property type="entry name" value="Protein arginine N-methyltransferase 5"/>
    <property type="match status" value="1"/>
</dbReference>
<evidence type="ECO:0000259" key="8">
    <source>
        <dbReference type="Pfam" id="PF05185"/>
    </source>
</evidence>
<dbReference type="InterPro" id="IPR035247">
    <property type="entry name" value="PRMT5_TIM"/>
</dbReference>
<keyword evidence="3 4" id="KW-0949">S-adenosyl-L-methionine</keyword>
<dbReference type="PANTHER" id="PTHR10738:SF0">
    <property type="entry name" value="PROTEIN ARGININE N-METHYLTRANSFERASE 5"/>
    <property type="match status" value="1"/>
</dbReference>
<evidence type="ECO:0000256" key="7">
    <source>
        <dbReference type="PIRSR" id="PIRSR015894-3"/>
    </source>
</evidence>
<dbReference type="Gene3D" id="3.20.20.150">
    <property type="entry name" value="Divalent-metal-dependent TIM barrel enzymes"/>
    <property type="match status" value="1"/>
</dbReference>
<dbReference type="Gene3D" id="2.70.160.11">
    <property type="entry name" value="Hnrnp arginine n-methyltransferase1"/>
    <property type="match status" value="1"/>
</dbReference>
<feature type="active site" description="Proton donor/acceptor" evidence="5">
    <location>
        <position position="394"/>
    </location>
</feature>
<dbReference type="InterPro" id="IPR025799">
    <property type="entry name" value="Arg_MeTrfase"/>
</dbReference>
<dbReference type="Pfam" id="PF05185">
    <property type="entry name" value="PRMT5"/>
    <property type="match status" value="1"/>
</dbReference>
<evidence type="ECO:0000256" key="6">
    <source>
        <dbReference type="PIRSR" id="PIRSR015894-2"/>
    </source>
</evidence>
<dbReference type="SUPFAM" id="SSF53335">
    <property type="entry name" value="S-adenosyl-L-methionine-dependent methyltransferases"/>
    <property type="match status" value="1"/>
</dbReference>
<feature type="domain" description="PRMT5 TIM barrel" evidence="9">
    <location>
        <begin position="40"/>
        <end position="253"/>
    </location>
</feature>
<evidence type="ECO:0000313" key="11">
    <source>
        <dbReference type="EMBL" id="MBW14660.1"/>
    </source>
</evidence>
<keyword evidence="1 4" id="KW-0489">Methyltransferase</keyword>
<dbReference type="InterPro" id="IPR029063">
    <property type="entry name" value="SAM-dependent_MTases_sf"/>
</dbReference>
<dbReference type="GO" id="GO:0005829">
    <property type="term" value="C:cytosol"/>
    <property type="evidence" value="ECO:0007669"/>
    <property type="project" value="TreeGrafter"/>
</dbReference>
<dbReference type="PANTHER" id="PTHR10738">
    <property type="entry name" value="PROTEIN ARGININE N-METHYLTRANSFERASE 5"/>
    <property type="match status" value="1"/>
</dbReference>
<gene>
    <name evidence="11" type="primary">PRMT5_1</name>
</gene>
<feature type="binding site" evidence="6">
    <location>
        <begin position="297"/>
        <end position="298"/>
    </location>
    <ligand>
        <name>S-adenosyl-L-methionine</name>
        <dbReference type="ChEBI" id="CHEBI:59789"/>
    </ligand>
</feature>
<dbReference type="Pfam" id="PF17286">
    <property type="entry name" value="PRMT5_C"/>
    <property type="match status" value="1"/>
</dbReference>
<evidence type="ECO:0000256" key="3">
    <source>
        <dbReference type="ARBA" id="ARBA00022691"/>
    </source>
</evidence>
<dbReference type="GO" id="GO:0032259">
    <property type="term" value="P:methylation"/>
    <property type="evidence" value="ECO:0007669"/>
    <property type="project" value="UniProtKB-KW"/>
</dbReference>